<keyword evidence="4" id="KW-1185">Reference proteome</keyword>
<feature type="transmembrane region" description="Helical" evidence="2">
    <location>
        <begin position="12"/>
        <end position="33"/>
    </location>
</feature>
<dbReference type="Proteomes" id="UP001321473">
    <property type="component" value="Unassembled WGS sequence"/>
</dbReference>
<feature type="region of interest" description="Disordered" evidence="1">
    <location>
        <begin position="67"/>
        <end position="90"/>
    </location>
</feature>
<comment type="caution">
    <text evidence="3">The sequence shown here is derived from an EMBL/GenBank/DDBJ whole genome shotgun (WGS) entry which is preliminary data.</text>
</comment>
<feature type="transmembrane region" description="Helical" evidence="2">
    <location>
        <begin position="39"/>
        <end position="58"/>
    </location>
</feature>
<feature type="compositionally biased region" description="Gly residues" evidence="1">
    <location>
        <begin position="71"/>
        <end position="86"/>
    </location>
</feature>
<keyword evidence="2" id="KW-0472">Membrane</keyword>
<accession>A0AAQ4EP10</accession>
<dbReference type="AlphaFoldDB" id="A0AAQ4EP10"/>
<reference evidence="3 4" key="1">
    <citation type="journal article" date="2023" name="Arcadia Sci">
        <title>De novo assembly of a long-read Amblyomma americanum tick genome.</title>
        <authorList>
            <person name="Chou S."/>
            <person name="Poskanzer K.E."/>
            <person name="Rollins M."/>
            <person name="Thuy-Boun P.S."/>
        </authorList>
    </citation>
    <scope>NUCLEOTIDE SEQUENCE [LARGE SCALE GENOMIC DNA]</scope>
    <source>
        <strain evidence="3">F_SG_1</strain>
        <tissue evidence="3">Salivary glands</tissue>
    </source>
</reference>
<sequence>MSECARCQLTALWVACVCAVFLKLCTLSHFTGYDVLDQTILILLSTSMFVGGFLGIFLDNTIPGTPEERGLGSGGHHGGPGGSGSGDEGEFTKDCYDLPFLRARLANAAFSYLPISPTYSNAALLQRITPKFVRSLSRRSNKGASEA</sequence>
<evidence type="ECO:0000313" key="3">
    <source>
        <dbReference type="EMBL" id="KAK8776496.1"/>
    </source>
</evidence>
<keyword evidence="2" id="KW-0812">Transmembrane</keyword>
<name>A0AAQ4EP10_AMBAM</name>
<proteinExistence type="predicted"/>
<organism evidence="3 4">
    <name type="scientific">Amblyomma americanum</name>
    <name type="common">Lone star tick</name>
    <dbReference type="NCBI Taxonomy" id="6943"/>
    <lineage>
        <taxon>Eukaryota</taxon>
        <taxon>Metazoa</taxon>
        <taxon>Ecdysozoa</taxon>
        <taxon>Arthropoda</taxon>
        <taxon>Chelicerata</taxon>
        <taxon>Arachnida</taxon>
        <taxon>Acari</taxon>
        <taxon>Parasitiformes</taxon>
        <taxon>Ixodida</taxon>
        <taxon>Ixodoidea</taxon>
        <taxon>Ixodidae</taxon>
        <taxon>Amblyomminae</taxon>
        <taxon>Amblyomma</taxon>
    </lineage>
</organism>
<evidence type="ECO:0000313" key="4">
    <source>
        <dbReference type="Proteomes" id="UP001321473"/>
    </source>
</evidence>
<evidence type="ECO:0000256" key="1">
    <source>
        <dbReference type="SAM" id="MobiDB-lite"/>
    </source>
</evidence>
<protein>
    <submittedName>
        <fullName evidence="3">Uncharacterized protein</fullName>
    </submittedName>
</protein>
<keyword evidence="2" id="KW-1133">Transmembrane helix</keyword>
<evidence type="ECO:0000256" key="2">
    <source>
        <dbReference type="SAM" id="Phobius"/>
    </source>
</evidence>
<gene>
    <name evidence="3" type="ORF">V5799_030159</name>
</gene>
<dbReference type="EMBL" id="JARKHS020012879">
    <property type="protein sequence ID" value="KAK8776496.1"/>
    <property type="molecule type" value="Genomic_DNA"/>
</dbReference>